<dbReference type="InterPro" id="IPR029057">
    <property type="entry name" value="PRTase-like"/>
</dbReference>
<dbReference type="OrthoDB" id="5244859at2"/>
<sequence length="269" mass="28412">MAQHRQRLLQAADRLWFSASGTALRGLARQSADLLAPVWCLGCRAPETGLCQECAEDLRLLTAEPFRAEAAAQALPVVEVSDRGLTVLPVISAGHYQGLAAQAVVAFKDHERTALAQVLAPALGRALRAASEALLDGRTALLVWPPASPRSHLKRGRVPLTELINAAVLPDSLRRAGGLVQHTGRVWRSLGGKGQKGRSGRDRRQASGTFRLAPQAAAGIRGADILLVDDVLTTGATLQELYRLLSSAGARVQGAAVLVATPRASRAGE</sequence>
<dbReference type="InterPro" id="IPR051910">
    <property type="entry name" value="ComF/GntX_DNA_util-trans"/>
</dbReference>
<dbReference type="SUPFAM" id="SSF53271">
    <property type="entry name" value="PRTase-like"/>
    <property type="match status" value="1"/>
</dbReference>
<evidence type="ECO:0000259" key="2">
    <source>
        <dbReference type="Pfam" id="PF00156"/>
    </source>
</evidence>
<dbReference type="AlphaFoldDB" id="A0A7K1UKE7"/>
<dbReference type="PANTHER" id="PTHR47505:SF1">
    <property type="entry name" value="DNA UTILIZATION PROTEIN YHGH"/>
    <property type="match status" value="1"/>
</dbReference>
<evidence type="ECO:0000313" key="4">
    <source>
        <dbReference type="Proteomes" id="UP000460157"/>
    </source>
</evidence>
<dbReference type="CDD" id="cd06223">
    <property type="entry name" value="PRTases_typeI"/>
    <property type="match status" value="1"/>
</dbReference>
<protein>
    <submittedName>
        <fullName evidence="3">ComF family protein</fullName>
    </submittedName>
</protein>
<comment type="similarity">
    <text evidence="1">Belongs to the ComF/GntX family.</text>
</comment>
<dbReference type="PANTHER" id="PTHR47505">
    <property type="entry name" value="DNA UTILIZATION PROTEIN YHGH"/>
    <property type="match status" value="1"/>
</dbReference>
<keyword evidence="4" id="KW-1185">Reference proteome</keyword>
<feature type="domain" description="Phosphoribosyltransferase" evidence="2">
    <location>
        <begin position="212"/>
        <end position="262"/>
    </location>
</feature>
<evidence type="ECO:0000313" key="3">
    <source>
        <dbReference type="EMBL" id="MVT26894.1"/>
    </source>
</evidence>
<reference evidence="3 4" key="1">
    <citation type="submission" date="2019-12" db="EMBL/GenBank/DDBJ databases">
        <title>Nesterenkonia muleiensis sp. nov., a novel actinobacterium isolated from sap of Populus euphratica.</title>
        <authorList>
            <person name="Wang R."/>
        </authorList>
    </citation>
    <scope>NUCLEOTIDE SEQUENCE [LARGE SCALE GENOMIC DNA]</scope>
    <source>
        <strain evidence="3 4">F10</strain>
    </source>
</reference>
<dbReference type="Proteomes" id="UP000460157">
    <property type="component" value="Unassembled WGS sequence"/>
</dbReference>
<gene>
    <name evidence="3" type="ORF">GNZ21_11085</name>
</gene>
<comment type="caution">
    <text evidence="3">The sequence shown here is derived from an EMBL/GenBank/DDBJ whole genome shotgun (WGS) entry which is preliminary data.</text>
</comment>
<proteinExistence type="inferred from homology"/>
<dbReference type="Gene3D" id="3.40.50.2020">
    <property type="match status" value="1"/>
</dbReference>
<accession>A0A7K1UKE7</accession>
<name>A0A7K1UKE7_9MICC</name>
<dbReference type="RefSeq" id="WP_157324307.1">
    <property type="nucleotide sequence ID" value="NZ_BMFX01000004.1"/>
</dbReference>
<dbReference type="EMBL" id="WRPM01000077">
    <property type="protein sequence ID" value="MVT26894.1"/>
    <property type="molecule type" value="Genomic_DNA"/>
</dbReference>
<dbReference type="InterPro" id="IPR000836">
    <property type="entry name" value="PRTase_dom"/>
</dbReference>
<organism evidence="3 4">
    <name type="scientific">Nesterenkonia alkaliphila</name>
    <dbReference type="NCBI Taxonomy" id="1463631"/>
    <lineage>
        <taxon>Bacteria</taxon>
        <taxon>Bacillati</taxon>
        <taxon>Actinomycetota</taxon>
        <taxon>Actinomycetes</taxon>
        <taxon>Micrococcales</taxon>
        <taxon>Micrococcaceae</taxon>
        <taxon>Nesterenkonia</taxon>
    </lineage>
</organism>
<evidence type="ECO:0000256" key="1">
    <source>
        <dbReference type="ARBA" id="ARBA00008007"/>
    </source>
</evidence>
<dbReference type="Pfam" id="PF00156">
    <property type="entry name" value="Pribosyltran"/>
    <property type="match status" value="1"/>
</dbReference>